<sequence length="109" mass="11880">MSLRRGQPGERHRPQLSRLRAAEDLEQVLLDGDADGLERQVVPAGAKGVLDLDSDVVHLEHDEGDDGADGDARPPALASPGCVETRCSRPERKWRRPPTDALVGGRERV</sequence>
<evidence type="ECO:0000313" key="2">
    <source>
        <dbReference type="EMBL" id="CAE0543875.1"/>
    </source>
</evidence>
<dbReference type="EMBL" id="HBIR01018486">
    <property type="protein sequence ID" value="CAE0543875.1"/>
    <property type="molecule type" value="Transcribed_RNA"/>
</dbReference>
<name>A0A7S3S4J9_EMIHU</name>
<dbReference type="AlphaFoldDB" id="A0A7S3S4J9"/>
<accession>A0A7S3S4J9</accession>
<proteinExistence type="predicted"/>
<feature type="region of interest" description="Disordered" evidence="1">
    <location>
        <begin position="60"/>
        <end position="109"/>
    </location>
</feature>
<gene>
    <name evidence="2" type="ORF">EHUX00137_LOCUS13924</name>
</gene>
<reference evidence="2" key="1">
    <citation type="submission" date="2021-01" db="EMBL/GenBank/DDBJ databases">
        <authorList>
            <person name="Corre E."/>
            <person name="Pelletier E."/>
            <person name="Niang G."/>
            <person name="Scheremetjew M."/>
            <person name="Finn R."/>
            <person name="Kale V."/>
            <person name="Holt S."/>
            <person name="Cochrane G."/>
            <person name="Meng A."/>
            <person name="Brown T."/>
            <person name="Cohen L."/>
        </authorList>
    </citation>
    <scope>NUCLEOTIDE SEQUENCE</scope>
    <source>
        <strain evidence="2">379</strain>
    </source>
</reference>
<protein>
    <submittedName>
        <fullName evidence="2">Uncharacterized protein</fullName>
    </submittedName>
</protein>
<organism evidence="2">
    <name type="scientific">Emiliania huxleyi</name>
    <name type="common">Coccolithophore</name>
    <name type="synonym">Pontosphaera huxleyi</name>
    <dbReference type="NCBI Taxonomy" id="2903"/>
    <lineage>
        <taxon>Eukaryota</taxon>
        <taxon>Haptista</taxon>
        <taxon>Haptophyta</taxon>
        <taxon>Prymnesiophyceae</taxon>
        <taxon>Isochrysidales</taxon>
        <taxon>Noelaerhabdaceae</taxon>
        <taxon>Emiliania</taxon>
    </lineage>
</organism>
<evidence type="ECO:0000256" key="1">
    <source>
        <dbReference type="SAM" id="MobiDB-lite"/>
    </source>
</evidence>